<evidence type="ECO:0000256" key="4">
    <source>
        <dbReference type="ARBA" id="ARBA00022692"/>
    </source>
</evidence>
<keyword evidence="4 8" id="KW-0812">Transmembrane</keyword>
<comment type="caution">
    <text evidence="9">The sequence shown here is derived from an EMBL/GenBank/DDBJ whole genome shotgun (WGS) entry which is preliminary data.</text>
</comment>
<evidence type="ECO:0000313" key="9">
    <source>
        <dbReference type="EMBL" id="GAA4627444.1"/>
    </source>
</evidence>
<name>A0ABP8UA49_9ACTN</name>
<dbReference type="Pfam" id="PF00953">
    <property type="entry name" value="Glycos_transf_4"/>
    <property type="match status" value="1"/>
</dbReference>
<evidence type="ECO:0000256" key="7">
    <source>
        <dbReference type="SAM" id="MobiDB-lite"/>
    </source>
</evidence>
<evidence type="ECO:0000256" key="2">
    <source>
        <dbReference type="ARBA" id="ARBA00022475"/>
    </source>
</evidence>
<feature type="transmembrane region" description="Helical" evidence="8">
    <location>
        <begin position="205"/>
        <end position="225"/>
    </location>
</feature>
<dbReference type="PANTHER" id="PTHR22926:SF3">
    <property type="entry name" value="UNDECAPRENYL-PHOSPHATE ALPHA-N-ACETYLGLUCOSAMINYL 1-PHOSPHATE TRANSFERASE"/>
    <property type="match status" value="1"/>
</dbReference>
<evidence type="ECO:0008006" key="11">
    <source>
        <dbReference type="Google" id="ProtNLM"/>
    </source>
</evidence>
<dbReference type="PANTHER" id="PTHR22926">
    <property type="entry name" value="PHOSPHO-N-ACETYLMURAMOYL-PENTAPEPTIDE-TRANSFERASE"/>
    <property type="match status" value="1"/>
</dbReference>
<evidence type="ECO:0000256" key="1">
    <source>
        <dbReference type="ARBA" id="ARBA00004651"/>
    </source>
</evidence>
<feature type="compositionally biased region" description="Basic and acidic residues" evidence="7">
    <location>
        <begin position="396"/>
        <end position="406"/>
    </location>
</feature>
<feature type="transmembrane region" description="Helical" evidence="8">
    <location>
        <begin position="336"/>
        <end position="354"/>
    </location>
</feature>
<feature type="transmembrane region" description="Helical" evidence="8">
    <location>
        <begin position="103"/>
        <end position="120"/>
    </location>
</feature>
<evidence type="ECO:0000256" key="5">
    <source>
        <dbReference type="ARBA" id="ARBA00022989"/>
    </source>
</evidence>
<dbReference type="Proteomes" id="UP001501442">
    <property type="component" value="Unassembled WGS sequence"/>
</dbReference>
<keyword evidence="5 8" id="KW-1133">Transmembrane helix</keyword>
<feature type="transmembrane region" description="Helical" evidence="8">
    <location>
        <begin position="33"/>
        <end position="59"/>
    </location>
</feature>
<protein>
    <recommendedName>
        <fullName evidence="11">Undecaprenyl/decaprenyl-phosphate alpha-N-acetylglucosaminyl 1-phosphate transferase</fullName>
    </recommendedName>
</protein>
<feature type="region of interest" description="Disordered" evidence="7">
    <location>
        <begin position="370"/>
        <end position="431"/>
    </location>
</feature>
<dbReference type="CDD" id="cd06853">
    <property type="entry name" value="GT_WecA_like"/>
    <property type="match status" value="1"/>
</dbReference>
<feature type="transmembrane region" description="Helical" evidence="8">
    <location>
        <begin position="310"/>
        <end position="330"/>
    </location>
</feature>
<keyword evidence="10" id="KW-1185">Reference proteome</keyword>
<comment type="subcellular location">
    <subcellularLocation>
        <location evidence="1">Cell membrane</location>
        <topology evidence="1">Multi-pass membrane protein</topology>
    </subcellularLocation>
</comment>
<feature type="transmembrane region" description="Helical" evidence="8">
    <location>
        <begin position="79"/>
        <end position="97"/>
    </location>
</feature>
<dbReference type="EMBL" id="BAABHK010000005">
    <property type="protein sequence ID" value="GAA4627444.1"/>
    <property type="molecule type" value="Genomic_DNA"/>
</dbReference>
<proteinExistence type="predicted"/>
<organism evidence="9 10">
    <name type="scientific">Actinoallomurus vinaceus</name>
    <dbReference type="NCBI Taxonomy" id="1080074"/>
    <lineage>
        <taxon>Bacteria</taxon>
        <taxon>Bacillati</taxon>
        <taxon>Actinomycetota</taxon>
        <taxon>Actinomycetes</taxon>
        <taxon>Streptosporangiales</taxon>
        <taxon>Thermomonosporaceae</taxon>
        <taxon>Actinoallomurus</taxon>
    </lineage>
</organism>
<evidence type="ECO:0000256" key="6">
    <source>
        <dbReference type="ARBA" id="ARBA00023136"/>
    </source>
</evidence>
<feature type="transmembrane region" description="Helical" evidence="8">
    <location>
        <begin position="260"/>
        <end position="280"/>
    </location>
</feature>
<keyword evidence="3" id="KW-0808">Transferase</keyword>
<keyword evidence="6 8" id="KW-0472">Membrane</keyword>
<feature type="transmembrane region" description="Helical" evidence="8">
    <location>
        <begin position="182"/>
        <end position="199"/>
    </location>
</feature>
<evidence type="ECO:0000256" key="3">
    <source>
        <dbReference type="ARBA" id="ARBA00022679"/>
    </source>
</evidence>
<feature type="transmembrane region" description="Helical" evidence="8">
    <location>
        <begin position="237"/>
        <end position="254"/>
    </location>
</feature>
<accession>A0ABP8UA49</accession>
<evidence type="ECO:0000313" key="10">
    <source>
        <dbReference type="Proteomes" id="UP001501442"/>
    </source>
</evidence>
<evidence type="ECO:0000256" key="8">
    <source>
        <dbReference type="SAM" id="Phobius"/>
    </source>
</evidence>
<feature type="transmembrane region" description="Helical" evidence="8">
    <location>
        <begin position="132"/>
        <end position="152"/>
    </location>
</feature>
<keyword evidence="2" id="KW-1003">Cell membrane</keyword>
<sequence length="431" mass="44524">MTPGHVAVVGAREACHAPHQEIRSRRPVAVPPWLRAAGAALAALVLADVLSVALGRYALRHGLTDRPDVRKAHTRPTPYLGGVAIAVGALAAGTVAISHWDRRIAVVVLAGVVVALVGLFDDLRPTHPAFRLVVEGGAATAVVLAGGRIGLFGHWLDPVVTAVWIVVLANSFNLLDNMDGAAAAVAVGSAWLIGAAAYLGGQSGLALLLMSLSAACLGFLVHNWAPARMFMGDAGSLFIGFVLAAAAVMVRVPGGTTARLAELFLFTFVATVDTCLVMIARPRAGLSCFTAGTDHVSHRLKAMGLTVRQVGLALFAVAAVAGLCGVGVAAARLPGLAMLAAAAVGGAGLIRLLLNVPVYAARAGAPEPASVLKPADSQAAAHPGRHRSLSAPRLRVVHDAEKKQSENDDFPTEMGTQPGLRRLLHIDDRRQ</sequence>
<gene>
    <name evidence="9" type="ORF">GCM10023196_039680</name>
</gene>
<reference evidence="10" key="1">
    <citation type="journal article" date="2019" name="Int. J. Syst. Evol. Microbiol.">
        <title>The Global Catalogue of Microorganisms (GCM) 10K type strain sequencing project: providing services to taxonomists for standard genome sequencing and annotation.</title>
        <authorList>
            <consortium name="The Broad Institute Genomics Platform"/>
            <consortium name="The Broad Institute Genome Sequencing Center for Infectious Disease"/>
            <person name="Wu L."/>
            <person name="Ma J."/>
        </authorList>
    </citation>
    <scope>NUCLEOTIDE SEQUENCE [LARGE SCALE GENOMIC DNA]</scope>
    <source>
        <strain evidence="10">JCM 17939</strain>
    </source>
</reference>
<feature type="transmembrane region" description="Helical" evidence="8">
    <location>
        <begin position="158"/>
        <end position="175"/>
    </location>
</feature>
<dbReference type="InterPro" id="IPR000715">
    <property type="entry name" value="Glycosyl_transferase_4"/>
</dbReference>